<protein>
    <submittedName>
        <fullName evidence="2">Uncharacterized protein</fullName>
    </submittedName>
</protein>
<reference evidence="2" key="1">
    <citation type="submission" date="2023-10" db="EMBL/GenBank/DDBJ databases">
        <authorList>
            <person name="Chen Y."/>
            <person name="Shah S."/>
            <person name="Dougan E. K."/>
            <person name="Thang M."/>
            <person name="Chan C."/>
        </authorList>
    </citation>
    <scope>NUCLEOTIDE SEQUENCE [LARGE SCALE GENOMIC DNA]</scope>
</reference>
<feature type="region of interest" description="Disordered" evidence="1">
    <location>
        <begin position="1"/>
        <end position="47"/>
    </location>
</feature>
<dbReference type="Proteomes" id="UP001189429">
    <property type="component" value="Unassembled WGS sequence"/>
</dbReference>
<keyword evidence="3" id="KW-1185">Reference proteome</keyword>
<comment type="caution">
    <text evidence="2">The sequence shown here is derived from an EMBL/GenBank/DDBJ whole genome shotgun (WGS) entry which is preliminary data.</text>
</comment>
<gene>
    <name evidence="2" type="ORF">PCOR1329_LOCUS65133</name>
</gene>
<feature type="compositionally biased region" description="Polar residues" evidence="1">
    <location>
        <begin position="1"/>
        <end position="25"/>
    </location>
</feature>
<accession>A0ABN9W934</accession>
<organism evidence="2 3">
    <name type="scientific">Prorocentrum cordatum</name>
    <dbReference type="NCBI Taxonomy" id="2364126"/>
    <lineage>
        <taxon>Eukaryota</taxon>
        <taxon>Sar</taxon>
        <taxon>Alveolata</taxon>
        <taxon>Dinophyceae</taxon>
        <taxon>Prorocentrales</taxon>
        <taxon>Prorocentraceae</taxon>
        <taxon>Prorocentrum</taxon>
    </lineage>
</organism>
<dbReference type="EMBL" id="CAUYUJ010018327">
    <property type="protein sequence ID" value="CAK0882699.1"/>
    <property type="molecule type" value="Genomic_DNA"/>
</dbReference>
<name>A0ABN9W934_9DINO</name>
<evidence type="ECO:0000256" key="1">
    <source>
        <dbReference type="SAM" id="MobiDB-lite"/>
    </source>
</evidence>
<sequence>MAAAERSTSVAALSMRATSRSSGQPVGSPAAECTASRAPGSTHSAASAGSLLLPMSDTLWLEVEPVARALRGLGLEPRRPRGAGNRYGRL</sequence>
<evidence type="ECO:0000313" key="3">
    <source>
        <dbReference type="Proteomes" id="UP001189429"/>
    </source>
</evidence>
<evidence type="ECO:0000313" key="2">
    <source>
        <dbReference type="EMBL" id="CAK0882699.1"/>
    </source>
</evidence>
<proteinExistence type="predicted"/>